<organism evidence="1 2">
    <name type="scientific">Gloeothece verrucosa (strain PCC 7822)</name>
    <name type="common">Cyanothece sp. (strain PCC 7822)</name>
    <dbReference type="NCBI Taxonomy" id="497965"/>
    <lineage>
        <taxon>Bacteria</taxon>
        <taxon>Bacillati</taxon>
        <taxon>Cyanobacteriota</taxon>
        <taxon>Cyanophyceae</taxon>
        <taxon>Oscillatoriophycideae</taxon>
        <taxon>Chroococcales</taxon>
        <taxon>Aphanothecaceae</taxon>
        <taxon>Gloeothece</taxon>
        <taxon>Gloeothece verrucosa</taxon>
    </lineage>
</organism>
<dbReference type="RefSeq" id="WP_013323761.1">
    <property type="nucleotide sequence ID" value="NC_014501.1"/>
</dbReference>
<dbReference type="HOGENOM" id="CLU_061336_0_0_3"/>
<dbReference type="Proteomes" id="UP000008206">
    <property type="component" value="Chromosome"/>
</dbReference>
<accession>E0UI41</accession>
<dbReference type="eggNOG" id="COG2197">
    <property type="taxonomic scope" value="Bacteria"/>
</dbReference>
<dbReference type="EMBL" id="CP002198">
    <property type="protein sequence ID" value="ADN15693.1"/>
    <property type="molecule type" value="Genomic_DNA"/>
</dbReference>
<proteinExistence type="predicted"/>
<protein>
    <recommendedName>
        <fullName evidence="3">HetZ-related protein 2</fullName>
    </recommendedName>
</protein>
<evidence type="ECO:0000313" key="2">
    <source>
        <dbReference type="Proteomes" id="UP000008206"/>
    </source>
</evidence>
<evidence type="ECO:0000313" key="1">
    <source>
        <dbReference type="EMBL" id="ADN15693.1"/>
    </source>
</evidence>
<dbReference type="AlphaFoldDB" id="E0UI41"/>
<dbReference type="InterPro" id="IPR048033">
    <property type="entry name" value="HetZ-rel_2"/>
</dbReference>
<name>E0UI41_GLOV7</name>
<sequence length="379" mass="44562">MTIAEELEKEWRSRLSKEDIKLSETVCNSIVYWLLGEDTQKFEDFKPEQLKILAQGMDYRYRILRQRYLAVSPTQAYKNLLNRLGSVVTLRNKIRTWVALSRDRQRAVVDVLQEVIQEMLKNDRYIQSQIEWISQCTKDERLRNSILFATIEEYSLRPIRNQPLLGYRFVNYLRRQSRGGMTQVPQQEMIRILSEEIGTDEDESSVSLLDTMAVSRYQEIQEWEEKQTLRQKVQREFEAYLETKVGQQAVDWLRLYLAGRSQETIAARLNLPIKQVYRLREKVSYHAIKGFALKGKPELVANWLEISLSEHNLGLTPAQWEKFWLSLSSFQQPIVALSKAGKNPETIAQELNLKKSQILKELIDIYLAAQRLRNDDITE</sequence>
<gene>
    <name evidence="1" type="ordered locus">Cyan7822_3757</name>
</gene>
<dbReference type="STRING" id="497965.Cyan7822_3757"/>
<keyword evidence="2" id="KW-1185">Reference proteome</keyword>
<dbReference type="NCBIfam" id="NF037965">
    <property type="entry name" value="HetZ_rel_2"/>
    <property type="match status" value="1"/>
</dbReference>
<dbReference type="KEGG" id="cyj:Cyan7822_3757"/>
<evidence type="ECO:0008006" key="3">
    <source>
        <dbReference type="Google" id="ProtNLM"/>
    </source>
</evidence>
<dbReference type="OrthoDB" id="417276at2"/>
<reference evidence="2" key="1">
    <citation type="journal article" date="2011" name="MBio">
        <title>Novel metabolic attributes of the genus Cyanothece, comprising a group of unicellular nitrogen-fixing Cyanobacteria.</title>
        <authorList>
            <person name="Bandyopadhyay A."/>
            <person name="Elvitigala T."/>
            <person name="Welsh E."/>
            <person name="Stockel J."/>
            <person name="Liberton M."/>
            <person name="Min H."/>
            <person name="Sherman L.A."/>
            <person name="Pakrasi H.B."/>
        </authorList>
    </citation>
    <scope>NUCLEOTIDE SEQUENCE [LARGE SCALE GENOMIC DNA]</scope>
    <source>
        <strain evidence="2">PCC 7822</strain>
    </source>
</reference>